<accession>A0A6J2SZC1</accession>
<protein>
    <submittedName>
        <fullName evidence="3">Uncharacterized protein LOC111604462</fullName>
    </submittedName>
</protein>
<keyword evidence="2" id="KW-1185">Reference proteome</keyword>
<sequence>MVQKTNYIYVTAINNDPNSDANDITSDPSDTVPNSDASKSDNCDKPKMRYHIKSKSEAKSKEYEKLQAEYAKSLLAAIDYTKMSGSEFYEGPGRSKFLEYEFKFEMIYKILAPK</sequence>
<dbReference type="AlphaFoldDB" id="A0A6J2SZC1"/>
<organism evidence="2 3">
    <name type="scientific">Drosophila hydei</name>
    <name type="common">Fruit fly</name>
    <dbReference type="NCBI Taxonomy" id="7224"/>
    <lineage>
        <taxon>Eukaryota</taxon>
        <taxon>Metazoa</taxon>
        <taxon>Ecdysozoa</taxon>
        <taxon>Arthropoda</taxon>
        <taxon>Hexapoda</taxon>
        <taxon>Insecta</taxon>
        <taxon>Pterygota</taxon>
        <taxon>Neoptera</taxon>
        <taxon>Endopterygota</taxon>
        <taxon>Diptera</taxon>
        <taxon>Brachycera</taxon>
        <taxon>Muscomorpha</taxon>
        <taxon>Ephydroidea</taxon>
        <taxon>Drosophilidae</taxon>
        <taxon>Drosophila</taxon>
    </lineage>
</organism>
<dbReference type="GeneID" id="111604462"/>
<dbReference type="OrthoDB" id="7963723at2759"/>
<feature type="compositionally biased region" description="Polar residues" evidence="1">
    <location>
        <begin position="14"/>
        <end position="37"/>
    </location>
</feature>
<name>A0A6J2SZC1_DROHY</name>
<reference evidence="3" key="1">
    <citation type="submission" date="2025-08" db="UniProtKB">
        <authorList>
            <consortium name="RefSeq"/>
        </authorList>
    </citation>
    <scope>IDENTIFICATION</scope>
    <source>
        <strain evidence="3">15085-1641.00</strain>
        <tissue evidence="3">Whole body</tissue>
    </source>
</reference>
<evidence type="ECO:0000313" key="3">
    <source>
        <dbReference type="RefSeq" id="XP_030081239.1"/>
    </source>
</evidence>
<proteinExistence type="predicted"/>
<evidence type="ECO:0000313" key="2">
    <source>
        <dbReference type="Proteomes" id="UP000504633"/>
    </source>
</evidence>
<dbReference type="Proteomes" id="UP000504633">
    <property type="component" value="Unplaced"/>
</dbReference>
<feature type="region of interest" description="Disordered" evidence="1">
    <location>
        <begin position="14"/>
        <end position="48"/>
    </location>
</feature>
<feature type="compositionally biased region" description="Basic and acidic residues" evidence="1">
    <location>
        <begin position="38"/>
        <end position="47"/>
    </location>
</feature>
<gene>
    <name evidence="3" type="primary">LOC111604462</name>
</gene>
<dbReference type="RefSeq" id="XP_030081239.1">
    <property type="nucleotide sequence ID" value="XM_030225379.1"/>
</dbReference>
<evidence type="ECO:0000256" key="1">
    <source>
        <dbReference type="SAM" id="MobiDB-lite"/>
    </source>
</evidence>
<dbReference type="KEGG" id="dhe:111604462"/>